<organism evidence="1 2">
    <name type="scientific">Neophaeococcomyces mojaviensis</name>
    <dbReference type="NCBI Taxonomy" id="3383035"/>
    <lineage>
        <taxon>Eukaryota</taxon>
        <taxon>Fungi</taxon>
        <taxon>Dikarya</taxon>
        <taxon>Ascomycota</taxon>
        <taxon>Pezizomycotina</taxon>
        <taxon>Eurotiomycetes</taxon>
        <taxon>Chaetothyriomycetidae</taxon>
        <taxon>Chaetothyriales</taxon>
        <taxon>Chaetothyriales incertae sedis</taxon>
        <taxon>Neophaeococcomyces</taxon>
    </lineage>
</organism>
<protein>
    <submittedName>
        <fullName evidence="1">Uncharacterized protein</fullName>
    </submittedName>
</protein>
<name>A0ACC2ZVF6_9EURO</name>
<evidence type="ECO:0000313" key="1">
    <source>
        <dbReference type="EMBL" id="KAJ9651668.1"/>
    </source>
</evidence>
<dbReference type="Proteomes" id="UP001172386">
    <property type="component" value="Unassembled WGS sequence"/>
</dbReference>
<accession>A0ACC2ZVF6</accession>
<evidence type="ECO:0000313" key="2">
    <source>
        <dbReference type="Proteomes" id="UP001172386"/>
    </source>
</evidence>
<proteinExistence type="predicted"/>
<dbReference type="EMBL" id="JAPDRQ010000241">
    <property type="protein sequence ID" value="KAJ9651668.1"/>
    <property type="molecule type" value="Genomic_DNA"/>
</dbReference>
<reference evidence="1" key="1">
    <citation type="submission" date="2022-10" db="EMBL/GenBank/DDBJ databases">
        <title>Culturing micro-colonial fungi from biological soil crusts in the Mojave desert and describing Neophaeococcomyces mojavensis, and introducing the new genera and species Taxawa tesnikishii.</title>
        <authorList>
            <person name="Kurbessoian T."/>
            <person name="Stajich J.E."/>
        </authorList>
    </citation>
    <scope>NUCLEOTIDE SEQUENCE</scope>
    <source>
        <strain evidence="1">JES_112</strain>
    </source>
</reference>
<keyword evidence="2" id="KW-1185">Reference proteome</keyword>
<sequence length="510" mass="56765">MDENELQLPTLPKSASDPQLPYTPSFLRLNSRKRAARSYELQDEDVYSSSLHTSSDPALFSSDETPDAENYSGGKRQKKKTYAGTWWGERHGRAGSAASGSSGGRPRIKRKFTRNFDSGVFMCSDDGSTDVSSDSSFGADLLEEQQRTEQTAVATQARTPPRSKLPLNQNIGSPISPRSPRFVKKPAVIDPREQQILTIVRKCVEESKEDIDLSGMSLESLPAETREIATMVKDDPSNLIHFDSLVARPRLYLSNNLFRQFPTPILDLSNLRLLSLRQNKLTHIPPGIRNLVKLETLNISGNRLQSLPIEVLDLMSKHRLTELHCDPNPWLVPPAQHDQDSTNNPDHQRISAQPRYNCTDHAGPVKKIYTWHTPLTLTASTLTSAATASDSIRQSMPSLTELVLRQLSRSNPTKRDLTSLMPEHTSPGVLSQLHDLHQAQLDGGRCCVKCGREFIRAGTTWIEWWDIMLNGVISRTGPATEHVVQSPFPLTTSLVLPFEVADCGSCSRSK</sequence>
<comment type="caution">
    <text evidence="1">The sequence shown here is derived from an EMBL/GenBank/DDBJ whole genome shotgun (WGS) entry which is preliminary data.</text>
</comment>
<gene>
    <name evidence="1" type="ORF">H2198_009050</name>
</gene>